<feature type="chain" id="PRO_5038791576" description="Probable monoacyl phosphatidylinositol tetramannoside-binding protein LpqW" evidence="13">
    <location>
        <begin position="27"/>
        <end position="624"/>
    </location>
</feature>
<evidence type="ECO:0000313" key="16">
    <source>
        <dbReference type="Proteomes" id="UP000199251"/>
    </source>
</evidence>
<feature type="region of interest" description="Disordered" evidence="12">
    <location>
        <begin position="499"/>
        <end position="535"/>
    </location>
</feature>
<dbReference type="FunFam" id="3.90.76.10:FF:000006">
    <property type="entry name" value="Monoacyl phosphatidylinositol tetramannoside-binding protein"/>
    <property type="match status" value="1"/>
</dbReference>
<evidence type="ECO:0000256" key="13">
    <source>
        <dbReference type="SAM" id="SignalP"/>
    </source>
</evidence>
<keyword evidence="3" id="KW-0444">Lipid biosynthesis</keyword>
<dbReference type="PANTHER" id="PTHR30290:SF65">
    <property type="entry name" value="MONOACYL PHOSPHATIDYLINOSITOL TETRAMANNOSIDE-BINDING PROTEIN LPQW-RELATED"/>
    <property type="match status" value="1"/>
</dbReference>
<evidence type="ECO:0000256" key="7">
    <source>
        <dbReference type="ARBA" id="ARBA00023209"/>
    </source>
</evidence>
<dbReference type="Proteomes" id="UP000199251">
    <property type="component" value="Unassembled WGS sequence"/>
</dbReference>
<dbReference type="InterPro" id="IPR039424">
    <property type="entry name" value="SBP_5"/>
</dbReference>
<evidence type="ECO:0000256" key="5">
    <source>
        <dbReference type="ARBA" id="ARBA00023026"/>
    </source>
</evidence>
<dbReference type="STRING" id="141349.BN1232_04587"/>
<protein>
    <recommendedName>
        <fullName evidence="11">Probable monoacyl phosphatidylinositol tetramannoside-binding protein LpqW</fullName>
    </recommendedName>
</protein>
<keyword evidence="4 13" id="KW-0732">Signal</keyword>
<evidence type="ECO:0000256" key="8">
    <source>
        <dbReference type="ARBA" id="ARBA00023264"/>
    </source>
</evidence>
<keyword evidence="5" id="KW-0843">Virulence</keyword>
<dbReference type="SUPFAM" id="SSF53850">
    <property type="entry name" value="Periplasmic binding protein-like II"/>
    <property type="match status" value="1"/>
</dbReference>
<dbReference type="Gene3D" id="3.10.105.10">
    <property type="entry name" value="Dipeptide-binding Protein, Domain 3"/>
    <property type="match status" value="1"/>
</dbReference>
<feature type="compositionally biased region" description="Low complexity" evidence="12">
    <location>
        <begin position="499"/>
        <end position="516"/>
    </location>
</feature>
<dbReference type="AlphaFoldDB" id="A0A0E4H0Y7"/>
<evidence type="ECO:0000256" key="3">
    <source>
        <dbReference type="ARBA" id="ARBA00022516"/>
    </source>
</evidence>
<dbReference type="PANTHER" id="PTHR30290">
    <property type="entry name" value="PERIPLASMIC BINDING COMPONENT OF ABC TRANSPORTER"/>
    <property type="match status" value="1"/>
</dbReference>
<dbReference type="GO" id="GO:0008654">
    <property type="term" value="P:phospholipid biosynthetic process"/>
    <property type="evidence" value="ECO:0007669"/>
    <property type="project" value="UniProtKB-KW"/>
</dbReference>
<proteinExistence type="inferred from homology"/>
<sequence length="624" mass="65099">MLVLHRARHVLLIGAVLLALMGLTLAACTVSPPPAPQSTDTPHNTPPPPQRVTQIIMGIDSIGAGFNPHLLSDLSPVNAAISALVLPSAFRPVPDPNTPTGSRWELDPTLLVSAEVTNQNPFTVTYKIRPEAQWTDNAPIGADDFWYLWHQMVTQPGVVDPAGYDLITGVQSLEGGKQAVVTFAQPYPAWKELFNDLLPAHIVKDVPGGFAAGLVRSLTVTGGQFRVENIDPQRDEILIARNDRYWGPPAKPALIQFRRAGAPAALADSVRNGDTQVAQVHGGSASFAQLSAIPDVRTARIMSPRVMQLTLRANQPKLADTQVRKGILGLLDVDLLAAVGAGSDNTISLDQAQIRAPSDPGYVPTAPPAMTKQAALALFSAAGYQVENSVPAPDTTPPPTTGPPEVIRGRISKDGKQLSLVIGVAANDPTSVAVANTAADQLRNVGIAASVLALDPVTLYRDALNNNQVDAIVGWHQAGGNLATLLASRYGCPALESTAVPTATTPPTTTPVVSTSPAPPASTAPTAPSRPPDPGALVQAPSNLTGICDRSIQSNIDAALDGTKSINDVITAVEPRLWNMSTVLPILQDTTIVGAGPSVQNVSLSGAVPVGIVGDAGQWVKTGP</sequence>
<dbReference type="GO" id="GO:1904680">
    <property type="term" value="F:peptide transmembrane transporter activity"/>
    <property type="evidence" value="ECO:0007669"/>
    <property type="project" value="TreeGrafter"/>
</dbReference>
<evidence type="ECO:0000256" key="2">
    <source>
        <dbReference type="ARBA" id="ARBA00005695"/>
    </source>
</evidence>
<name>A0A0E4H0Y7_MYCLN</name>
<keyword evidence="6" id="KW-0443">Lipid metabolism</keyword>
<evidence type="ECO:0000256" key="12">
    <source>
        <dbReference type="SAM" id="MobiDB-lite"/>
    </source>
</evidence>
<gene>
    <name evidence="15" type="ORF">BN1232_04587</name>
</gene>
<feature type="compositionally biased region" description="Pro residues" evidence="12">
    <location>
        <begin position="517"/>
        <end position="534"/>
    </location>
</feature>
<comment type="pathway">
    <text evidence="10">Phospholipid metabolism; phosphatidylinositol metabolism.</text>
</comment>
<evidence type="ECO:0000256" key="4">
    <source>
        <dbReference type="ARBA" id="ARBA00022729"/>
    </source>
</evidence>
<keyword evidence="7" id="KW-0594">Phospholipid biosynthesis</keyword>
<comment type="function">
    <text evidence="9">May directly or indirectly regulate the accessibility of the key branch point intermediate, monoacyl phosphatidylinositol tetramannoside (AcPIM4), to the elongating alpha-1,6 mannosyltransferases which could regulate the lipoarabinomannans (LAMs) biosynthesis.</text>
</comment>
<keyword evidence="8" id="KW-1208">Phospholipid metabolism</keyword>
<dbReference type="PROSITE" id="PS51257">
    <property type="entry name" value="PROKAR_LIPOPROTEIN"/>
    <property type="match status" value="1"/>
</dbReference>
<comment type="similarity">
    <text evidence="2">Belongs to the bacterial solute-binding protein 5 family.</text>
</comment>
<dbReference type="GO" id="GO:0016020">
    <property type="term" value="C:membrane"/>
    <property type="evidence" value="ECO:0007669"/>
    <property type="project" value="GOC"/>
</dbReference>
<dbReference type="GO" id="GO:0009247">
    <property type="term" value="P:glycolipid biosynthetic process"/>
    <property type="evidence" value="ECO:0007669"/>
    <property type="project" value="UniProtKB-ARBA"/>
</dbReference>
<evidence type="ECO:0000256" key="9">
    <source>
        <dbReference type="ARBA" id="ARBA00053323"/>
    </source>
</evidence>
<reference evidence="15 16" key="1">
    <citation type="submission" date="2015-03" db="EMBL/GenBank/DDBJ databases">
        <authorList>
            <person name="Urmite Genomes"/>
        </authorList>
    </citation>
    <scope>NUCLEOTIDE SEQUENCE [LARGE SCALE GENOMIC DNA]</scope>
    <source>
        <strain evidence="15 16">CSUR P1491</strain>
    </source>
</reference>
<comment type="pathway">
    <text evidence="1">Lipid metabolism.</text>
</comment>
<evidence type="ECO:0000259" key="14">
    <source>
        <dbReference type="Pfam" id="PF00496"/>
    </source>
</evidence>
<dbReference type="OrthoDB" id="9803988at2"/>
<dbReference type="EMBL" id="CTEE01000001">
    <property type="protein sequence ID" value="CQD19527.1"/>
    <property type="molecule type" value="Genomic_DNA"/>
</dbReference>
<feature type="signal peptide" evidence="13">
    <location>
        <begin position="1"/>
        <end position="26"/>
    </location>
</feature>
<feature type="domain" description="Solute-binding protein family 5" evidence="14">
    <location>
        <begin position="108"/>
        <end position="479"/>
    </location>
</feature>
<dbReference type="GO" id="GO:0015833">
    <property type="term" value="P:peptide transport"/>
    <property type="evidence" value="ECO:0007669"/>
    <property type="project" value="TreeGrafter"/>
</dbReference>
<evidence type="ECO:0000313" key="15">
    <source>
        <dbReference type="EMBL" id="CQD19527.1"/>
    </source>
</evidence>
<accession>A0A0E4H0Y7</accession>
<organism evidence="15 16">
    <name type="scientific">Mycobacterium lentiflavum</name>
    <dbReference type="NCBI Taxonomy" id="141349"/>
    <lineage>
        <taxon>Bacteria</taxon>
        <taxon>Bacillati</taxon>
        <taxon>Actinomycetota</taxon>
        <taxon>Actinomycetes</taxon>
        <taxon>Mycobacteriales</taxon>
        <taxon>Mycobacteriaceae</taxon>
        <taxon>Mycobacterium</taxon>
        <taxon>Mycobacterium simiae complex</taxon>
    </lineage>
</organism>
<evidence type="ECO:0000256" key="6">
    <source>
        <dbReference type="ARBA" id="ARBA00023098"/>
    </source>
</evidence>
<dbReference type="Gene3D" id="3.90.76.10">
    <property type="entry name" value="Dipeptide-binding Protein, Domain 1"/>
    <property type="match status" value="1"/>
</dbReference>
<dbReference type="CDD" id="cd08501">
    <property type="entry name" value="PBP2_Lpqw"/>
    <property type="match status" value="1"/>
</dbReference>
<evidence type="ECO:0000256" key="1">
    <source>
        <dbReference type="ARBA" id="ARBA00005189"/>
    </source>
</evidence>
<evidence type="ECO:0000256" key="10">
    <source>
        <dbReference type="ARBA" id="ARBA00060651"/>
    </source>
</evidence>
<evidence type="ECO:0000256" key="11">
    <source>
        <dbReference type="ARBA" id="ARBA00071039"/>
    </source>
</evidence>
<dbReference type="InterPro" id="IPR000914">
    <property type="entry name" value="SBP_5_dom"/>
</dbReference>
<dbReference type="Pfam" id="PF00496">
    <property type="entry name" value="SBP_bac_5"/>
    <property type="match status" value="1"/>
</dbReference>